<dbReference type="AlphaFoldDB" id="I2G2G0"/>
<dbReference type="eggNOG" id="ENOG502S6D7">
    <property type="taxonomic scope" value="Eukaryota"/>
</dbReference>
<feature type="region of interest" description="Disordered" evidence="1">
    <location>
        <begin position="1"/>
        <end position="21"/>
    </location>
</feature>
<evidence type="ECO:0000259" key="2">
    <source>
        <dbReference type="Pfam" id="PF00078"/>
    </source>
</evidence>
<evidence type="ECO:0000313" key="3">
    <source>
        <dbReference type="EMBL" id="CCF53353.1"/>
    </source>
</evidence>
<feature type="region of interest" description="Disordered" evidence="1">
    <location>
        <begin position="764"/>
        <end position="801"/>
    </location>
</feature>
<dbReference type="EMBL" id="CAGI01000182">
    <property type="protein sequence ID" value="CCF53353.1"/>
    <property type="molecule type" value="Genomic_DNA"/>
</dbReference>
<dbReference type="Pfam" id="PF00078">
    <property type="entry name" value="RVT_1"/>
    <property type="match status" value="1"/>
</dbReference>
<gene>
    <name evidence="3" type="ORF">UHOR_02454</name>
</gene>
<sequence length="1005" mass="109269">MSLLHSVNPVTTPSPHPGKLQQLLSPCLPTAMPPSPQSRLIPVRSSSSPIWLSNFSLSQLVPVSNLGSLSDPVTPPLPDPLQVLLADLASAALTSLQTLQPPVWPNTTMAAPLHSADGLPAHHGSMQAVSGNWRQALHCYPDPFFVVQLLGAIEHGVHLGYSGPLRHCGCHHHIKNLPMDDRSKSHIWSEISAWVQEGWLLEVDPQQFNLVCSPVGTVPKPCSSKLHTIHHLSHPRPPCPKQLLSVNEGITPHFTMIRYASLAKILDFVQEHLGCHLWKSDLTDAFRHVITTLADARLLSFSFDGHFFMETGLTFRGHSSPWIFNLFAEALHWIVQLAMGHPVDHYLDDFFGAVPASTDPGQLLHVLALACLALGLQLALQKTFWDTTKLEILGIQIDSVQQSVSITSEWCICILEAIDNLLHQCSAHLLDWQRVASLLQFVSQVVPHGKAFLHQLYDAIKTAHRCPLSLWCVSRPAALELRWWRSTLQAWLGHSLLQPSPLFIRHIWTDVSKRGFGAHLGPMHAPEAAFSREVPHCHWSKDICFLEVLAVLEALCTFLPLWSGPHLVVLHVDNTNVKFSLCNGRSHDPLTQTLLREIFGICFRWHVTLQPVHIALEDNCLADLLSCQCFLAIQTCFPVVHWLLFHPTSAEPQQPLLPPPAVPPLPLCTYGRAMLLPAAAVAPVSLAAIEHLSITVSDPAPHHSQPLTCSSLSGSVTWPSPTPSTVSGTSSMLSVPGTLISASPSMGSAMAAWSMQFTASNAPMASGQQLPSCPSLSHSSGPSWGNSRPSPLVPGTARSSPQLLLSPSPASYSVGRSLGAGLHQPLCWLGWSCGRTTMPSFSSQRRRPIPSDSEPHLWSPALVGWSAHMPPSTSSAPLSAGWMPPSLGCMMGTSHSPVPLSSSTSARLSLDLDWTCLIMQGTLSVEGWPLGLCHRALMQTPLSFSGTGTQTAIIDILTDWHLRGTPWLQQPSTCPIRDPSSLPVPLGRTWSSKLNLGGAPPAPLP</sequence>
<organism evidence="3 4">
    <name type="scientific">Ustilago hordei</name>
    <name type="common">Barley covered smut fungus</name>
    <dbReference type="NCBI Taxonomy" id="120017"/>
    <lineage>
        <taxon>Eukaryota</taxon>
        <taxon>Fungi</taxon>
        <taxon>Dikarya</taxon>
        <taxon>Basidiomycota</taxon>
        <taxon>Ustilaginomycotina</taxon>
        <taxon>Ustilaginomycetes</taxon>
        <taxon>Ustilaginales</taxon>
        <taxon>Ustilaginaceae</taxon>
        <taxon>Ustilago</taxon>
    </lineage>
</organism>
<keyword evidence="4" id="KW-1185">Reference proteome</keyword>
<evidence type="ECO:0000313" key="4">
    <source>
        <dbReference type="Proteomes" id="UP000006174"/>
    </source>
</evidence>
<reference evidence="3 4" key="1">
    <citation type="journal article" date="2012" name="Plant Cell">
        <title>Genome comparison of barley and maize smut fungi reveals targeted loss of RNA silencing components and species-specific presence of transposable elements.</title>
        <authorList>
            <person name="Laurie J.D."/>
            <person name="Ali S."/>
            <person name="Linning R."/>
            <person name="Mannhaupt G."/>
            <person name="Wong P."/>
            <person name="Gueldener U."/>
            <person name="Muensterkoetter M."/>
            <person name="Moore R."/>
            <person name="Kahmann R."/>
            <person name="Bakkeren G."/>
            <person name="Schirawski J."/>
        </authorList>
    </citation>
    <scope>NUCLEOTIDE SEQUENCE [LARGE SCALE GENOMIC DNA]</scope>
    <source>
        <strain evidence="4">Uh4875-4</strain>
    </source>
</reference>
<protein>
    <recommendedName>
        <fullName evidence="2">Reverse transcriptase domain-containing protein</fullName>
    </recommendedName>
</protein>
<dbReference type="PANTHER" id="PTHR33050">
    <property type="entry name" value="REVERSE TRANSCRIPTASE DOMAIN-CONTAINING PROTEIN"/>
    <property type="match status" value="1"/>
</dbReference>
<evidence type="ECO:0000256" key="1">
    <source>
        <dbReference type="SAM" id="MobiDB-lite"/>
    </source>
</evidence>
<accession>I2G2G0</accession>
<dbReference type="HOGENOM" id="CLU_298799_0_0_1"/>
<feature type="domain" description="Reverse transcriptase" evidence="2">
    <location>
        <begin position="269"/>
        <end position="397"/>
    </location>
</feature>
<dbReference type="Proteomes" id="UP000006174">
    <property type="component" value="Unassembled WGS sequence"/>
</dbReference>
<name>I2G2G0_USTHO</name>
<dbReference type="InterPro" id="IPR000477">
    <property type="entry name" value="RT_dom"/>
</dbReference>
<feature type="compositionally biased region" description="Low complexity" evidence="1">
    <location>
        <begin position="771"/>
        <end position="787"/>
    </location>
</feature>
<dbReference type="InterPro" id="IPR043502">
    <property type="entry name" value="DNA/RNA_pol_sf"/>
</dbReference>
<comment type="caution">
    <text evidence="3">The sequence shown here is derived from an EMBL/GenBank/DDBJ whole genome shotgun (WGS) entry which is preliminary data.</text>
</comment>
<dbReference type="InterPro" id="IPR052055">
    <property type="entry name" value="Hepadnavirus_pol/RT"/>
</dbReference>
<dbReference type="STRING" id="1128400.I2G2G0"/>
<dbReference type="SUPFAM" id="SSF56672">
    <property type="entry name" value="DNA/RNA polymerases"/>
    <property type="match status" value="1"/>
</dbReference>
<proteinExistence type="predicted"/>
<dbReference type="PANTHER" id="PTHR33050:SF7">
    <property type="entry name" value="RIBONUCLEASE H"/>
    <property type="match status" value="1"/>
</dbReference>